<organism evidence="2 3">
    <name type="scientific">Promicromonospora iranensis</name>
    <dbReference type="NCBI Taxonomy" id="1105144"/>
    <lineage>
        <taxon>Bacteria</taxon>
        <taxon>Bacillati</taxon>
        <taxon>Actinomycetota</taxon>
        <taxon>Actinomycetes</taxon>
        <taxon>Micrococcales</taxon>
        <taxon>Promicromonosporaceae</taxon>
        <taxon>Promicromonospora</taxon>
    </lineage>
</organism>
<protein>
    <submittedName>
        <fullName evidence="2">ATP-dependent endonuclease of OLD family</fullName>
    </submittedName>
</protein>
<feature type="domain" description="ATPase AAA-type core" evidence="1">
    <location>
        <begin position="227"/>
        <end position="342"/>
    </location>
</feature>
<evidence type="ECO:0000313" key="3">
    <source>
        <dbReference type="Proteomes" id="UP001183585"/>
    </source>
</evidence>
<dbReference type="RefSeq" id="WP_274997696.1">
    <property type="nucleotide sequence ID" value="NZ_JAJQQP010000017.1"/>
</dbReference>
<dbReference type="Proteomes" id="UP001183585">
    <property type="component" value="Unassembled WGS sequence"/>
</dbReference>
<dbReference type="EMBL" id="JAVDYE010000001">
    <property type="protein sequence ID" value="MDR7381108.1"/>
    <property type="molecule type" value="Genomic_DNA"/>
</dbReference>
<dbReference type="GO" id="GO:0004519">
    <property type="term" value="F:endonuclease activity"/>
    <property type="evidence" value="ECO:0007669"/>
    <property type="project" value="UniProtKB-KW"/>
</dbReference>
<evidence type="ECO:0000259" key="1">
    <source>
        <dbReference type="Pfam" id="PF13304"/>
    </source>
</evidence>
<name>A0ABU2CIE9_9MICO</name>
<dbReference type="InterPro" id="IPR027417">
    <property type="entry name" value="P-loop_NTPase"/>
</dbReference>
<dbReference type="InterPro" id="IPR051396">
    <property type="entry name" value="Bact_Antivir_Def_Nuclease"/>
</dbReference>
<dbReference type="PANTHER" id="PTHR43581:SF4">
    <property type="entry name" value="ATP_GTP PHOSPHATASE"/>
    <property type="match status" value="1"/>
</dbReference>
<evidence type="ECO:0000313" key="2">
    <source>
        <dbReference type="EMBL" id="MDR7381108.1"/>
    </source>
</evidence>
<reference evidence="2 3" key="1">
    <citation type="submission" date="2023-07" db="EMBL/GenBank/DDBJ databases">
        <title>Sequencing the genomes of 1000 actinobacteria strains.</title>
        <authorList>
            <person name="Klenk H.-P."/>
        </authorList>
    </citation>
    <scope>NUCLEOTIDE SEQUENCE [LARGE SCALE GENOMIC DNA]</scope>
    <source>
        <strain evidence="2 3">DSM 45554</strain>
    </source>
</reference>
<keyword evidence="3" id="KW-1185">Reference proteome</keyword>
<keyword evidence="2" id="KW-0255">Endonuclease</keyword>
<accession>A0ABU2CIE9</accession>
<dbReference type="Pfam" id="PF13304">
    <property type="entry name" value="AAA_21"/>
    <property type="match status" value="1"/>
</dbReference>
<dbReference type="Gene3D" id="3.40.50.300">
    <property type="entry name" value="P-loop containing nucleotide triphosphate hydrolases"/>
    <property type="match status" value="1"/>
</dbReference>
<keyword evidence="2" id="KW-0540">Nuclease</keyword>
<gene>
    <name evidence="2" type="ORF">J2S48_000623</name>
</gene>
<comment type="caution">
    <text evidence="2">The sequence shown here is derived from an EMBL/GenBank/DDBJ whole genome shotgun (WGS) entry which is preliminary data.</text>
</comment>
<keyword evidence="2" id="KW-0378">Hydrolase</keyword>
<dbReference type="PANTHER" id="PTHR43581">
    <property type="entry name" value="ATP/GTP PHOSPHATASE"/>
    <property type="match status" value="1"/>
</dbReference>
<proteinExistence type="predicted"/>
<dbReference type="SUPFAM" id="SSF52540">
    <property type="entry name" value="P-loop containing nucleoside triphosphate hydrolases"/>
    <property type="match status" value="1"/>
</dbReference>
<sequence length="587" mass="65333">MELLMGFGIAGYRSFGSEMQYVGPLDKVNLIVGQNNVGKSNVLRFAQLLCSGKRIELEELDRPVDLAEAPLLRMAVARRVSDDDLAEKFQVVNQPHHLVDIVRTTRVPGTDDDLVWSHFEQIQGNLSGGGGRWVRRGWRLETDGIEATAAGLDIHAQRALSQLLPEYKGSQSSVAATRTMALLTALQPDDSVRVETIDAFRQIGPPIDGEQRYDGSGLIDELRKLDRPLAVQNKARRLWTQITDFVRGVLDDPSIILEVPSEGGTLNVVRGDTVLPLENLGTGIHQVVIMAAAATLIQERLICIEEPEIHLHPVLQRKLLRYLDEKTNNQYLIATHSAHLVNSSIATIFHATWSPEGTRVSPAITPMDRSLICADLGYKASDIVQANAVIWVEGPSDRIYINHWIRQSVSDRLVEGVHYSIMFYGGGLLNHLTTKDVDDEMLDEFIKLRRLNRNMAIVIDSDRTEKGKRLNASKRRIREELQGEGGLIWITEGYTVENYVPADLLAEALRAAHRTATPKAAGKYENPLAKAKTGLESVSKVRVARETVERWDSKVPMLYDLAVHVRALIKFIDGANAESIPTTRDHG</sequence>
<dbReference type="InterPro" id="IPR003959">
    <property type="entry name" value="ATPase_AAA_core"/>
</dbReference>